<evidence type="ECO:0000313" key="5">
    <source>
        <dbReference type="Proteomes" id="UP001604336"/>
    </source>
</evidence>
<dbReference type="Proteomes" id="UP001604336">
    <property type="component" value="Unassembled WGS sequence"/>
</dbReference>
<evidence type="ECO:0000256" key="2">
    <source>
        <dbReference type="ARBA" id="ARBA00022771"/>
    </source>
</evidence>
<dbReference type="Pfam" id="PF13920">
    <property type="entry name" value="zf-C3HC4_3"/>
    <property type="match status" value="1"/>
</dbReference>
<keyword evidence="3" id="KW-0862">Zinc</keyword>
<name>A0ABD1SBA9_9LAMI</name>
<sequence length="108" mass="12402">MANTLRCNLEQVLAQAHCDENQHHRFDEALAYDAQSCYDINFEQIERCKCYCNSSRNRFCKNCGKDESFMLLLLCRHLCLCIVCRSSVHTCPICNSSKTTSLNVNLIS</sequence>
<reference evidence="5" key="1">
    <citation type="submission" date="2024-07" db="EMBL/GenBank/DDBJ databases">
        <title>Two chromosome-level genome assemblies of Korean endemic species Abeliophyllum distichum and Forsythia ovata (Oleaceae).</title>
        <authorList>
            <person name="Jang H."/>
        </authorList>
    </citation>
    <scope>NUCLEOTIDE SEQUENCE [LARGE SCALE GENOMIC DNA]</scope>
</reference>
<proteinExistence type="predicted"/>
<dbReference type="GO" id="GO:0008270">
    <property type="term" value="F:zinc ion binding"/>
    <property type="evidence" value="ECO:0007669"/>
    <property type="project" value="UniProtKB-KW"/>
</dbReference>
<dbReference type="EMBL" id="JBFOLK010000007">
    <property type="protein sequence ID" value="KAL2497474.1"/>
    <property type="molecule type" value="Genomic_DNA"/>
</dbReference>
<organism evidence="4 5">
    <name type="scientific">Abeliophyllum distichum</name>
    <dbReference type="NCBI Taxonomy" id="126358"/>
    <lineage>
        <taxon>Eukaryota</taxon>
        <taxon>Viridiplantae</taxon>
        <taxon>Streptophyta</taxon>
        <taxon>Embryophyta</taxon>
        <taxon>Tracheophyta</taxon>
        <taxon>Spermatophyta</taxon>
        <taxon>Magnoliopsida</taxon>
        <taxon>eudicotyledons</taxon>
        <taxon>Gunneridae</taxon>
        <taxon>Pentapetalae</taxon>
        <taxon>asterids</taxon>
        <taxon>lamiids</taxon>
        <taxon>Lamiales</taxon>
        <taxon>Oleaceae</taxon>
        <taxon>Forsythieae</taxon>
        <taxon>Abeliophyllum</taxon>
    </lineage>
</organism>
<dbReference type="PANTHER" id="PTHR42647">
    <property type="entry name" value="SBP (S-RIBONUCLEASE BINDING PROTEIN) FAMILY PROTEIN"/>
    <property type="match status" value="1"/>
</dbReference>
<keyword evidence="1" id="KW-0479">Metal-binding</keyword>
<dbReference type="PANTHER" id="PTHR42647:SF12">
    <property type="entry name" value="BOI-RELATED E3 UBIQUITIN-PROTEIN LIGASE 2-RELATED"/>
    <property type="match status" value="1"/>
</dbReference>
<evidence type="ECO:0000313" key="4">
    <source>
        <dbReference type="EMBL" id="KAL2497474.1"/>
    </source>
</evidence>
<accession>A0ABD1SBA9</accession>
<evidence type="ECO:0000256" key="1">
    <source>
        <dbReference type="ARBA" id="ARBA00022723"/>
    </source>
</evidence>
<evidence type="ECO:0000256" key="3">
    <source>
        <dbReference type="ARBA" id="ARBA00022833"/>
    </source>
</evidence>
<keyword evidence="5" id="KW-1185">Reference proteome</keyword>
<comment type="caution">
    <text evidence="4">The sequence shown here is derived from an EMBL/GenBank/DDBJ whole genome shotgun (WGS) entry which is preliminary data.</text>
</comment>
<gene>
    <name evidence="4" type="ORF">Adt_23024</name>
</gene>
<protein>
    <submittedName>
        <fullName evidence="4">BOI-related E3 ubiquitin-protein ligase 3</fullName>
    </submittedName>
</protein>
<keyword evidence="2" id="KW-0863">Zinc-finger</keyword>
<dbReference type="AlphaFoldDB" id="A0ABD1SBA9"/>